<organism evidence="4 5">
    <name type="scientific">Candidatus Anaerobutyricum stercoris</name>
    <dbReference type="NCBI Taxonomy" id="2838457"/>
    <lineage>
        <taxon>Bacteria</taxon>
        <taxon>Bacillati</taxon>
        <taxon>Bacillota</taxon>
        <taxon>Clostridia</taxon>
        <taxon>Lachnospirales</taxon>
        <taxon>Lachnospiraceae</taxon>
        <taxon>Anaerobutyricum</taxon>
    </lineage>
</organism>
<proteinExistence type="predicted"/>
<evidence type="ECO:0000313" key="4">
    <source>
        <dbReference type="EMBL" id="HIZ40862.1"/>
    </source>
</evidence>
<protein>
    <recommendedName>
        <fullName evidence="3">Ig-like domain-containing protein</fullName>
    </recommendedName>
</protein>
<dbReference type="InterPro" id="IPR022038">
    <property type="entry name" value="Ig-like_bact"/>
</dbReference>
<feature type="transmembrane region" description="Helical" evidence="2">
    <location>
        <begin position="18"/>
        <end position="41"/>
    </location>
</feature>
<evidence type="ECO:0000259" key="3">
    <source>
        <dbReference type="Pfam" id="PF13750"/>
    </source>
</evidence>
<feature type="transmembrane region" description="Helical" evidence="2">
    <location>
        <begin position="62"/>
        <end position="78"/>
    </location>
</feature>
<keyword evidence="2" id="KW-0472">Membrane</keyword>
<name>A0A9D2EP65_9FIRM</name>
<dbReference type="Proteomes" id="UP000824049">
    <property type="component" value="Unassembled WGS sequence"/>
</dbReference>
<accession>A0A9D2EP65</accession>
<feature type="transmembrane region" description="Helical" evidence="2">
    <location>
        <begin position="1387"/>
        <end position="1410"/>
    </location>
</feature>
<evidence type="ECO:0000256" key="1">
    <source>
        <dbReference type="SAM" id="MobiDB-lite"/>
    </source>
</evidence>
<evidence type="ECO:0000313" key="5">
    <source>
        <dbReference type="Proteomes" id="UP000824049"/>
    </source>
</evidence>
<dbReference type="EMBL" id="DXBR01000123">
    <property type="protein sequence ID" value="HIZ40862.1"/>
    <property type="molecule type" value="Genomic_DNA"/>
</dbReference>
<comment type="caution">
    <text evidence="4">The sequence shown here is derived from an EMBL/GenBank/DDBJ whole genome shotgun (WGS) entry which is preliminary data.</text>
</comment>
<dbReference type="Pfam" id="PF13750">
    <property type="entry name" value="Big_3_3"/>
    <property type="match status" value="1"/>
</dbReference>
<keyword evidence="2" id="KW-0812">Transmembrane</keyword>
<evidence type="ECO:0000256" key="2">
    <source>
        <dbReference type="SAM" id="Phobius"/>
    </source>
</evidence>
<keyword evidence="2" id="KW-1133">Transmembrane helix</keyword>
<sequence length="1414" mass="161177">MHIVAKIEIWRYLELCGYAGMILFAAAASYIFWKVKIYEAFWYFFKKWKRKREWKKQYRKRMKVLICVCVSGICFTAGCSRTELASVKNRPVKANMFSVSAREMPTAADTVPEIIILPSDKCNLVENINYYNEGIYGKISVEKEWVEKGEIMLRAVPLDNVAEEEAGIDRESSEDGSYKIQDWYVDENRVEFYFNLQGKWMIAFSCRIKTEENSSEQVYTAESEPFVVDREEPELSVIYGNCRGISSAKSSEENVNRIIQRNIKRISSSDCEVFASGKGEVTIKIKEDYFSPEDVRIKVFKEDYESGRKQDVAKQWEQRGQSGNNQKLNGGKWEQKGNTFILQYQWEEEGHYQFHIEYEDKAGNRLTAQENSETDFCMDGSAYEGPTYTLDNTPPELKAFIYNQEPGKIWGARSYFTESPVIIVEIEEENFNQQDFSFQNVMTRADRRQIRPLCSEDDYAIVWASSYEKGKRRNRAVIALKEEANYTFSGWVTDGCGQKSSVQEGQCTYDTTPPEIMIRIKGQDFFAPYETYQYFGRKKMIVSVTAKDDISGVQAIMHKEGREESEGSEAVISSNEKTDVLKDDLSEYYTDIVVSQQDFKGTIFIWAKNFAGQKSREVNSPGMILASPSMHQNSSGITLELSEADYTDEKKKVKYYRGPITITAKGTDSYAGIREFTLDIRDQRRHKQEKAVSEEEQPSRGQESGWLDSDWQNKNQKKDIVYEKMLTMHVKAEDFQDTGEKKPLKIGATLIDNAGNQTSEKYKEYRVVTDSQKPEVGVVYDTDDAENGQYYNCTRTATVTVRDRNFNPHAVRWDISGSNQNYQIGRWTGEGELHQCQVTFAEEGKNYRIKLEVEDYAGNKTVWDEDHNFTIDKTPPVIEMAIDAGNAENEIYYRSPQKITFHVKDKNIDPESAAVYFQNRRKKGKTISLTHTESNHYIATQMYKKDGEYRLYFQCTDLAGNVSKSEQALRFVIDRTAPEIQVDGAADNMAYTGKVCPSVTVRDKNLADGLVNVKLEKIDGAVNRAIDGVADGASASGVSAVIAKYTWVNFPYNEEADGVYRLQAYAEDLAGNHSTLGKGIVFTVNRFGSVYVLQDGLETILKRGYMRKPEGIVITEYSVNPVDTRITILKDNQSWRELYLGDIPSEKESAQEMTQRYHQPAAKSKIESLWQRETRDGKYAVLTGKAVSGERSGWYVKRHFISERNFREEGTYQITLESSGYIMKNGKRNIIKETSSTLRGKTIYFTVDKTPPAVQIGGLEKEYYEEETHPFVITVMDNFAFAHMDLTIRREDADEKEETIRITPDDLESNQSVVKELKAYEGRQTISYQAWDAAGNCLDSEKAGEEISCVVLSREMAEKRKSNVKSELGEAKDWGETENPRRGTAGLISQIAGLLLAVLGLAAAAGAAGYRKLF</sequence>
<feature type="region of interest" description="Disordered" evidence="1">
    <location>
        <begin position="684"/>
        <end position="710"/>
    </location>
</feature>
<gene>
    <name evidence="4" type="ORF">H9968_13270</name>
</gene>
<reference evidence="4" key="1">
    <citation type="journal article" date="2021" name="PeerJ">
        <title>Extensive microbial diversity within the chicken gut microbiome revealed by metagenomics and culture.</title>
        <authorList>
            <person name="Gilroy R."/>
            <person name="Ravi A."/>
            <person name="Getino M."/>
            <person name="Pursley I."/>
            <person name="Horton D.L."/>
            <person name="Alikhan N.F."/>
            <person name="Baker D."/>
            <person name="Gharbi K."/>
            <person name="Hall N."/>
            <person name="Watson M."/>
            <person name="Adriaenssens E.M."/>
            <person name="Foster-Nyarko E."/>
            <person name="Jarju S."/>
            <person name="Secka A."/>
            <person name="Antonio M."/>
            <person name="Oren A."/>
            <person name="Chaudhuri R.R."/>
            <person name="La Ragione R."/>
            <person name="Hildebrand F."/>
            <person name="Pallen M.J."/>
        </authorList>
    </citation>
    <scope>NUCLEOTIDE SEQUENCE</scope>
    <source>
        <strain evidence="4">CHK179-28034</strain>
    </source>
</reference>
<reference evidence="4" key="2">
    <citation type="submission" date="2021-04" db="EMBL/GenBank/DDBJ databases">
        <authorList>
            <person name="Gilroy R."/>
        </authorList>
    </citation>
    <scope>NUCLEOTIDE SEQUENCE</scope>
    <source>
        <strain evidence="4">CHK179-28034</strain>
    </source>
</reference>
<feature type="domain" description="Ig-like" evidence="3">
    <location>
        <begin position="946"/>
        <end position="1079"/>
    </location>
</feature>